<dbReference type="EMBL" id="UINC01018178">
    <property type="protein sequence ID" value="SVA76107.1"/>
    <property type="molecule type" value="Genomic_DNA"/>
</dbReference>
<sequence length="50" mass="5557">MTFPLSYRLINQMVHYSQKYRPHAALAALLFTAALGQAHVGPHPSVHDTV</sequence>
<dbReference type="AlphaFoldDB" id="A0A381YI61"/>
<protein>
    <submittedName>
        <fullName evidence="1">Uncharacterized protein</fullName>
    </submittedName>
</protein>
<organism evidence="1">
    <name type="scientific">marine metagenome</name>
    <dbReference type="NCBI Taxonomy" id="408172"/>
    <lineage>
        <taxon>unclassified sequences</taxon>
        <taxon>metagenomes</taxon>
        <taxon>ecological metagenomes</taxon>
    </lineage>
</organism>
<proteinExistence type="predicted"/>
<reference evidence="1" key="1">
    <citation type="submission" date="2018-05" db="EMBL/GenBank/DDBJ databases">
        <authorList>
            <person name="Lanie J.A."/>
            <person name="Ng W.-L."/>
            <person name="Kazmierczak K.M."/>
            <person name="Andrzejewski T.M."/>
            <person name="Davidsen T.M."/>
            <person name="Wayne K.J."/>
            <person name="Tettelin H."/>
            <person name="Glass J.I."/>
            <person name="Rusch D."/>
            <person name="Podicherti R."/>
            <person name="Tsui H.-C.T."/>
            <person name="Winkler M.E."/>
        </authorList>
    </citation>
    <scope>NUCLEOTIDE SEQUENCE</scope>
</reference>
<name>A0A381YI61_9ZZZZ</name>
<feature type="non-terminal residue" evidence="1">
    <location>
        <position position="50"/>
    </location>
</feature>
<gene>
    <name evidence="1" type="ORF">METZ01_LOCUS128961</name>
</gene>
<evidence type="ECO:0000313" key="1">
    <source>
        <dbReference type="EMBL" id="SVA76107.1"/>
    </source>
</evidence>
<accession>A0A381YI61</accession>